<comment type="caution">
    <text evidence="2">The sequence shown here is derived from an EMBL/GenBank/DDBJ whole genome shotgun (WGS) entry which is preliminary data.</text>
</comment>
<dbReference type="EMBL" id="JARCJK010000005">
    <property type="protein sequence ID" value="MDE4166315.1"/>
    <property type="molecule type" value="Genomic_DNA"/>
</dbReference>
<gene>
    <name evidence="2" type="ORF">PXK24_11480</name>
</gene>
<dbReference type="RefSeq" id="WP_065271190.1">
    <property type="nucleotide sequence ID" value="NZ_JARCJR010000005.1"/>
</dbReference>
<sequence>MKYALVVAMMGAASSAAAFEVNLSMEERLDYRGTVHLQDLLVGDAMRIGNDHTCHRGSQMYVYGLAQPAIVSKWSTTYKAEIKPGSVVSLTLTAPEEPNRSNMEVQVLPCEAFEVWYGAAPQHFLPVSDINGFTDLRSLYASEFFQSLPFE</sequence>
<evidence type="ECO:0000313" key="3">
    <source>
        <dbReference type="Proteomes" id="UP001218364"/>
    </source>
</evidence>
<feature type="chain" id="PRO_5044855315" evidence="1">
    <location>
        <begin position="19"/>
        <end position="151"/>
    </location>
</feature>
<accession>A0ABD4XA22</accession>
<evidence type="ECO:0000256" key="1">
    <source>
        <dbReference type="SAM" id="SignalP"/>
    </source>
</evidence>
<protein>
    <submittedName>
        <fullName evidence="2">Uncharacterized protein</fullName>
    </submittedName>
</protein>
<keyword evidence="1" id="KW-0732">Signal</keyword>
<dbReference type="Proteomes" id="UP001218364">
    <property type="component" value="Unassembled WGS sequence"/>
</dbReference>
<organism evidence="2 3">
    <name type="scientific">Phaeobacter gallaeciensis</name>
    <dbReference type="NCBI Taxonomy" id="60890"/>
    <lineage>
        <taxon>Bacteria</taxon>
        <taxon>Pseudomonadati</taxon>
        <taxon>Pseudomonadota</taxon>
        <taxon>Alphaproteobacteria</taxon>
        <taxon>Rhodobacterales</taxon>
        <taxon>Roseobacteraceae</taxon>
        <taxon>Phaeobacter</taxon>
    </lineage>
</organism>
<feature type="signal peptide" evidence="1">
    <location>
        <begin position="1"/>
        <end position="18"/>
    </location>
</feature>
<dbReference type="AlphaFoldDB" id="A0ABD4XA22"/>
<proteinExistence type="predicted"/>
<evidence type="ECO:0000313" key="2">
    <source>
        <dbReference type="EMBL" id="MDE4166315.1"/>
    </source>
</evidence>
<reference evidence="2 3" key="1">
    <citation type="submission" date="2023-02" db="EMBL/GenBank/DDBJ databases">
        <title>Population genomics of bacteria associated with diatom.</title>
        <authorList>
            <person name="Xie J."/>
            <person name="Wang H."/>
        </authorList>
    </citation>
    <scope>NUCLEOTIDE SEQUENCE [LARGE SCALE GENOMIC DNA]</scope>
    <source>
        <strain evidence="2 3">PT47_8</strain>
    </source>
</reference>
<name>A0ABD4XA22_9RHOB</name>